<keyword evidence="3" id="KW-1185">Reference proteome</keyword>
<proteinExistence type="predicted"/>
<dbReference type="AlphaFoldDB" id="A0A4C1UEY4"/>
<evidence type="ECO:0000313" key="3">
    <source>
        <dbReference type="Proteomes" id="UP000299102"/>
    </source>
</evidence>
<feature type="region of interest" description="Disordered" evidence="1">
    <location>
        <begin position="61"/>
        <end position="95"/>
    </location>
</feature>
<sequence length="258" mass="28820">MIANMRTKFESAPRTGDKLRAAAAGRRGRGAIRPTFSGPPLLSAKIICWKRRSGRTAIRLRRRRAGGARAADARGGRAPPAELRNNPDGPADDKSRRCRCRSRISAISFSCAVLSLERKLKNCELTASSGNLCLLETFSEGSFKELKVKASVGQKKLKLSNDDAIVKGVGPYDYNSQKSLVLEDITPVYIRRSHLIDALVFSVHRSNVAHTIPTNEINKNRMVRGRSYEAVSKVQYTSSPQLVFWRYAVRRYHRDGEF</sequence>
<protein>
    <submittedName>
        <fullName evidence="2">Uncharacterized protein</fullName>
    </submittedName>
</protein>
<name>A0A4C1UEY4_EUMVA</name>
<feature type="compositionally biased region" description="Basic and acidic residues" evidence="1">
    <location>
        <begin position="7"/>
        <end position="20"/>
    </location>
</feature>
<dbReference type="Proteomes" id="UP000299102">
    <property type="component" value="Unassembled WGS sequence"/>
</dbReference>
<evidence type="ECO:0000256" key="1">
    <source>
        <dbReference type="SAM" id="MobiDB-lite"/>
    </source>
</evidence>
<evidence type="ECO:0000313" key="2">
    <source>
        <dbReference type="EMBL" id="GBP24690.1"/>
    </source>
</evidence>
<reference evidence="2 3" key="1">
    <citation type="journal article" date="2019" name="Commun. Biol.">
        <title>The bagworm genome reveals a unique fibroin gene that provides high tensile strength.</title>
        <authorList>
            <person name="Kono N."/>
            <person name="Nakamura H."/>
            <person name="Ohtoshi R."/>
            <person name="Tomita M."/>
            <person name="Numata K."/>
            <person name="Arakawa K."/>
        </authorList>
    </citation>
    <scope>NUCLEOTIDE SEQUENCE [LARGE SCALE GENOMIC DNA]</scope>
</reference>
<gene>
    <name evidence="2" type="ORF">EVAR_15896_1</name>
</gene>
<organism evidence="2 3">
    <name type="scientific">Eumeta variegata</name>
    <name type="common">Bagworm moth</name>
    <name type="synonym">Eumeta japonica</name>
    <dbReference type="NCBI Taxonomy" id="151549"/>
    <lineage>
        <taxon>Eukaryota</taxon>
        <taxon>Metazoa</taxon>
        <taxon>Ecdysozoa</taxon>
        <taxon>Arthropoda</taxon>
        <taxon>Hexapoda</taxon>
        <taxon>Insecta</taxon>
        <taxon>Pterygota</taxon>
        <taxon>Neoptera</taxon>
        <taxon>Endopterygota</taxon>
        <taxon>Lepidoptera</taxon>
        <taxon>Glossata</taxon>
        <taxon>Ditrysia</taxon>
        <taxon>Tineoidea</taxon>
        <taxon>Psychidae</taxon>
        <taxon>Oiketicinae</taxon>
        <taxon>Eumeta</taxon>
    </lineage>
</organism>
<accession>A0A4C1UEY4</accession>
<dbReference type="EMBL" id="BGZK01000164">
    <property type="protein sequence ID" value="GBP24690.1"/>
    <property type="molecule type" value="Genomic_DNA"/>
</dbReference>
<feature type="region of interest" description="Disordered" evidence="1">
    <location>
        <begin position="1"/>
        <end position="36"/>
    </location>
</feature>
<comment type="caution">
    <text evidence="2">The sequence shown here is derived from an EMBL/GenBank/DDBJ whole genome shotgun (WGS) entry which is preliminary data.</text>
</comment>